<gene>
    <name evidence="7" type="ORF">BCR38DRAFT_354862</name>
</gene>
<evidence type="ECO:0000256" key="3">
    <source>
        <dbReference type="PIRSR" id="PIRSR617939-1"/>
    </source>
</evidence>
<feature type="binding site" evidence="4">
    <location>
        <position position="162"/>
    </location>
    <ligand>
        <name>substrate</name>
    </ligand>
</feature>
<organism evidence="7 8">
    <name type="scientific">Pseudomassariella vexata</name>
    <dbReference type="NCBI Taxonomy" id="1141098"/>
    <lineage>
        <taxon>Eukaryota</taxon>
        <taxon>Fungi</taxon>
        <taxon>Dikarya</taxon>
        <taxon>Ascomycota</taxon>
        <taxon>Pezizomycotina</taxon>
        <taxon>Sordariomycetes</taxon>
        <taxon>Xylariomycetidae</taxon>
        <taxon>Amphisphaeriales</taxon>
        <taxon>Pseudomassariaceae</taxon>
        <taxon>Pseudomassariella</taxon>
    </lineage>
</organism>
<dbReference type="CDD" id="cd06661">
    <property type="entry name" value="GGCT_like"/>
    <property type="match status" value="1"/>
</dbReference>
<dbReference type="InterPro" id="IPR013024">
    <property type="entry name" value="GGCT-like"/>
</dbReference>
<evidence type="ECO:0000256" key="2">
    <source>
        <dbReference type="ARBA" id="ARBA00023239"/>
    </source>
</evidence>
<evidence type="ECO:0000256" key="4">
    <source>
        <dbReference type="PIRSR" id="PIRSR617939-2"/>
    </source>
</evidence>
<evidence type="ECO:0000313" key="7">
    <source>
        <dbReference type="EMBL" id="ORY57244.1"/>
    </source>
</evidence>
<dbReference type="EMBL" id="MCFJ01000020">
    <property type="protein sequence ID" value="ORY57244.1"/>
    <property type="molecule type" value="Genomic_DNA"/>
</dbReference>
<accession>A0A1Y2DDR3</accession>
<dbReference type="InterPro" id="IPR009288">
    <property type="entry name" value="AIG2-like_dom"/>
</dbReference>
<sequence>MEQTLERAQPTAPAQAKRKAESSSGNSPKETPPLFLYFAYGSNLSSTQMHRRCPDSLPVGLGHLPGWKWIINERGYANIVKLSDKGVYGVLYDLHPADERTLDMCEGVPYAYQKVFVDVSVLEGRGALRNLMGKGEKERTEAKVLAYVDFERVWESVPKKEYVSRMNRGIKEAVEEWKLPGWYVNGVMRLFVPAIQ</sequence>
<dbReference type="Pfam" id="PF06094">
    <property type="entry name" value="GGACT"/>
    <property type="match status" value="1"/>
</dbReference>
<dbReference type="AlphaFoldDB" id="A0A1Y2DDR3"/>
<dbReference type="GeneID" id="63773121"/>
<keyword evidence="8" id="KW-1185">Reference proteome</keyword>
<keyword evidence="2" id="KW-0456">Lyase</keyword>
<name>A0A1Y2DDR3_9PEZI</name>
<dbReference type="OrthoDB" id="2924818at2759"/>
<dbReference type="InParanoid" id="A0A1Y2DDR3"/>
<evidence type="ECO:0000256" key="5">
    <source>
        <dbReference type="SAM" id="MobiDB-lite"/>
    </source>
</evidence>
<feature type="region of interest" description="Disordered" evidence="5">
    <location>
        <begin position="1"/>
        <end position="30"/>
    </location>
</feature>
<dbReference type="InterPro" id="IPR036568">
    <property type="entry name" value="GGCT-like_sf"/>
</dbReference>
<dbReference type="STRING" id="1141098.A0A1Y2DDR3"/>
<comment type="caution">
    <text evidence="7">The sequence shown here is derived from an EMBL/GenBank/DDBJ whole genome shotgun (WGS) entry which is preliminary data.</text>
</comment>
<proteinExistence type="predicted"/>
<dbReference type="GO" id="GO:0003839">
    <property type="term" value="F:gamma-glutamylcyclotransferase activity"/>
    <property type="evidence" value="ECO:0007669"/>
    <property type="project" value="UniProtKB-EC"/>
</dbReference>
<feature type="domain" description="Gamma-glutamylcyclotransferase AIG2-like" evidence="6">
    <location>
        <begin position="37"/>
        <end position="124"/>
    </location>
</feature>
<feature type="active site" description="Proton acceptor" evidence="3">
    <location>
        <position position="106"/>
    </location>
</feature>
<dbReference type="EC" id="4.3.2.9" evidence="1"/>
<dbReference type="RefSeq" id="XP_040710596.1">
    <property type="nucleotide sequence ID" value="XM_040856909.1"/>
</dbReference>
<dbReference type="PANTHER" id="PTHR12935:SF0">
    <property type="entry name" value="GAMMA-GLUTAMYLCYCLOTRANSFERASE"/>
    <property type="match status" value="1"/>
</dbReference>
<evidence type="ECO:0000256" key="1">
    <source>
        <dbReference type="ARBA" id="ARBA00012346"/>
    </source>
</evidence>
<dbReference type="Proteomes" id="UP000193689">
    <property type="component" value="Unassembled WGS sequence"/>
</dbReference>
<evidence type="ECO:0000313" key="8">
    <source>
        <dbReference type="Proteomes" id="UP000193689"/>
    </source>
</evidence>
<protein>
    <recommendedName>
        <fullName evidence="1">gamma-glutamylcyclotransferase</fullName>
        <ecNumber evidence="1">4.3.2.9</ecNumber>
    </recommendedName>
</protein>
<reference evidence="7 8" key="1">
    <citation type="submission" date="2016-07" db="EMBL/GenBank/DDBJ databases">
        <title>Pervasive Adenine N6-methylation of Active Genes in Fungi.</title>
        <authorList>
            <consortium name="DOE Joint Genome Institute"/>
            <person name="Mondo S.J."/>
            <person name="Dannebaum R.O."/>
            <person name="Kuo R.C."/>
            <person name="Labutti K."/>
            <person name="Haridas S."/>
            <person name="Kuo A."/>
            <person name="Salamov A."/>
            <person name="Ahrendt S.R."/>
            <person name="Lipzen A."/>
            <person name="Sullivan W."/>
            <person name="Andreopoulos W.B."/>
            <person name="Clum A."/>
            <person name="Lindquist E."/>
            <person name="Daum C."/>
            <person name="Ramamoorthy G.K."/>
            <person name="Gryganskyi A."/>
            <person name="Culley D."/>
            <person name="Magnuson J.K."/>
            <person name="James T.Y."/>
            <person name="O'Malley M.A."/>
            <person name="Stajich J.E."/>
            <person name="Spatafora J.W."/>
            <person name="Visel A."/>
            <person name="Grigoriev I.V."/>
        </authorList>
    </citation>
    <scope>NUCLEOTIDE SEQUENCE [LARGE SCALE GENOMIC DNA]</scope>
    <source>
        <strain evidence="7 8">CBS 129021</strain>
    </source>
</reference>
<dbReference type="SUPFAM" id="SSF110857">
    <property type="entry name" value="Gamma-glutamyl cyclotransferase-like"/>
    <property type="match status" value="1"/>
</dbReference>
<feature type="binding site" evidence="4">
    <location>
        <begin position="37"/>
        <end position="42"/>
    </location>
    <ligand>
        <name>substrate</name>
    </ligand>
</feature>
<dbReference type="PANTHER" id="PTHR12935">
    <property type="entry name" value="GAMMA-GLUTAMYLCYCLOTRANSFERASE"/>
    <property type="match status" value="1"/>
</dbReference>
<dbReference type="Gene3D" id="3.10.490.10">
    <property type="entry name" value="Gamma-glutamyl cyclotransferase-like"/>
    <property type="match status" value="1"/>
</dbReference>
<evidence type="ECO:0000259" key="6">
    <source>
        <dbReference type="Pfam" id="PF06094"/>
    </source>
</evidence>
<dbReference type="InterPro" id="IPR017939">
    <property type="entry name" value="G-Glutamylcylcotransferase"/>
</dbReference>